<dbReference type="GO" id="GO:0009279">
    <property type="term" value="C:cell outer membrane"/>
    <property type="evidence" value="ECO:0007669"/>
    <property type="project" value="UniProtKB-SubCell"/>
</dbReference>
<dbReference type="InterPro" id="IPR023996">
    <property type="entry name" value="TonB-dep_OMP_SusC/RagA"/>
</dbReference>
<proteinExistence type="inferred from homology"/>
<dbReference type="NCBIfam" id="TIGR04057">
    <property type="entry name" value="SusC_RagA_signa"/>
    <property type="match status" value="1"/>
</dbReference>
<comment type="similarity">
    <text evidence="7">Belongs to the TonB-dependent receptor family.</text>
</comment>
<keyword evidence="3 7" id="KW-1134">Transmembrane beta strand</keyword>
<keyword evidence="5 7" id="KW-0472">Membrane</keyword>
<dbReference type="InterPro" id="IPR008969">
    <property type="entry name" value="CarboxyPept-like_regulatory"/>
</dbReference>
<dbReference type="InterPro" id="IPR012910">
    <property type="entry name" value="Plug_dom"/>
</dbReference>
<dbReference type="InterPro" id="IPR039426">
    <property type="entry name" value="TonB-dep_rcpt-like"/>
</dbReference>
<dbReference type="Pfam" id="PF13715">
    <property type="entry name" value="CarbopepD_reg_2"/>
    <property type="match status" value="1"/>
</dbReference>
<dbReference type="InterPro" id="IPR037066">
    <property type="entry name" value="Plug_dom_sf"/>
</dbReference>
<evidence type="ECO:0000256" key="6">
    <source>
        <dbReference type="ARBA" id="ARBA00023237"/>
    </source>
</evidence>
<evidence type="ECO:0000256" key="8">
    <source>
        <dbReference type="SAM" id="MobiDB-lite"/>
    </source>
</evidence>
<evidence type="ECO:0000256" key="2">
    <source>
        <dbReference type="ARBA" id="ARBA00022448"/>
    </source>
</evidence>
<dbReference type="RefSeq" id="WP_162330205.1">
    <property type="nucleotide sequence ID" value="NZ_CP048113.1"/>
</dbReference>
<dbReference type="KEGG" id="chih:GWR21_02490"/>
<evidence type="ECO:0000313" key="11">
    <source>
        <dbReference type="Proteomes" id="UP000476411"/>
    </source>
</evidence>
<accession>A0A6B9Z8C8</accession>
<dbReference type="Proteomes" id="UP000476411">
    <property type="component" value="Chromosome"/>
</dbReference>
<dbReference type="NCBIfam" id="TIGR04056">
    <property type="entry name" value="OMP_RagA_SusC"/>
    <property type="match status" value="1"/>
</dbReference>
<dbReference type="InterPro" id="IPR023997">
    <property type="entry name" value="TonB-dep_OMP_SusC/RagA_CS"/>
</dbReference>
<name>A0A6B9Z8C8_9BACT</name>
<evidence type="ECO:0000256" key="4">
    <source>
        <dbReference type="ARBA" id="ARBA00022692"/>
    </source>
</evidence>
<reference evidence="10 11" key="1">
    <citation type="submission" date="2020-01" db="EMBL/GenBank/DDBJ databases">
        <title>Complete genome sequence of Chitinophaga sp. H33E-04 isolated from quinoa roots.</title>
        <authorList>
            <person name="Weon H.-Y."/>
            <person name="Lee S.A."/>
        </authorList>
    </citation>
    <scope>NUCLEOTIDE SEQUENCE [LARGE SCALE GENOMIC DNA]</scope>
    <source>
        <strain evidence="10 11">H33E-04</strain>
    </source>
</reference>
<evidence type="ECO:0000256" key="3">
    <source>
        <dbReference type="ARBA" id="ARBA00022452"/>
    </source>
</evidence>
<dbReference type="AlphaFoldDB" id="A0A6B9Z8C8"/>
<dbReference type="SUPFAM" id="SSF56935">
    <property type="entry name" value="Porins"/>
    <property type="match status" value="1"/>
</dbReference>
<dbReference type="Pfam" id="PF07715">
    <property type="entry name" value="Plug"/>
    <property type="match status" value="1"/>
</dbReference>
<keyword evidence="6 7" id="KW-0998">Cell outer membrane</keyword>
<comment type="subcellular location">
    <subcellularLocation>
        <location evidence="1 7">Cell outer membrane</location>
        <topology evidence="1 7">Multi-pass membrane protein</topology>
    </subcellularLocation>
</comment>
<evidence type="ECO:0000313" key="10">
    <source>
        <dbReference type="EMBL" id="QHS58502.1"/>
    </source>
</evidence>
<dbReference type="EMBL" id="CP048113">
    <property type="protein sequence ID" value="QHS58502.1"/>
    <property type="molecule type" value="Genomic_DNA"/>
</dbReference>
<keyword evidence="11" id="KW-1185">Reference proteome</keyword>
<evidence type="ECO:0000259" key="9">
    <source>
        <dbReference type="Pfam" id="PF07715"/>
    </source>
</evidence>
<sequence length="1180" mass="130820">MRLSTILLLVFILQTSARSVYSQHITYSGRDVSLEQVFKVIKQQTGFVVFYDQELVGRTRPVTLHATDLPLESFLHKALVDQPLDYTIENKTIVISKRAMPVPVPYTAPPSMPVVSGVVLDERGVPVPGAIVRLMPTEDRGTTTVNDGTFILSAVPAGNYTLEVRHMAYLVARKKITVADTDVKVTISLTPQQRELKGVVISTGFQKLEKAVTPGSYTVVTAKELEETPDINLAKRLEGKVPGVRFDPVSNTIQIRSANNFLKSAPLIIIDGFPAMDQNLNLRPGYTPLLGDQVVTNNATLSAFNPNDIESITFLKDAAATAIWGSSAANGVIVIETKKGRRGEATAVNLGAIVSVAAPVSFSRLKRMNSRQYIDMEQEMFDANFYQDPYTHWRYPNPSEAVKYMFLAQRGEISAQERDAQLERLANTNADPQIRKYMMRPAVTQQYNLSLAGGGRSSSYHVSGNYSKDQPSYRSNSTTNYTMNSNFTSDILGGRAKLNAGLTHNYSSSVVNTATLSVLQPGMFGVRPYDLLVDQNGQSISYNTIFKPEVEDSLHNKLGLLPWTYNPVDQLNYSNTTYEKQQTRMQLSLSARINSWAELQFSGMYQRSSQEITSLDEPESFDARDKLNNATSVQNGKLVYGIPLGGIMKNLNTWSTDYGARAQLNINKQWNNIHRLTFLAGTDIREAKSHGYRQTRYGYDVNTGTAQAWNATTPYRSFYGGNVTIGYQDGAMLSDIKRYLSYFSNANYSLQDKYHVSGSVRFDDYSMFGVDRHNRAIPLWSAGLKWDLRKEQFMSAITWLDALSLRTTYGTAGTAPSFGSNITIVNVYAPDQFTGLPFASLGSPGNQQLGWETTATLNGGFEADVMHGLLNITFDIYSKRPRGILVDLPINTTYGWQSVPYNTATMKSHGLELGINANLIRTRDWNYNATLNLAYNTNKVTDARFPVTNAAILADAPIQGLPIDYVMALPWAGLDNQGQTQIRNHEGKILNAYDGEPVTDKDWIAVGRREPPVFGGFIHTVRYKQLSLSARATYYLGHKIFKRDILPGLYPSWGQAPGFLNTSSALVDRWRKPGDEAFTTIPGLLNANSTSLERYVQSDLNVISASNIRLDQLSLNYIVGAGMLKKIGAIKSMTLGATAGNLGVIWRKNKDGIDPMYVLSNNYATLAPSATYTFNLNVSF</sequence>
<dbReference type="Gene3D" id="2.60.40.1120">
    <property type="entry name" value="Carboxypeptidase-like, regulatory domain"/>
    <property type="match status" value="1"/>
</dbReference>
<dbReference type="PROSITE" id="PS52016">
    <property type="entry name" value="TONB_DEPENDENT_REC_3"/>
    <property type="match status" value="1"/>
</dbReference>
<keyword evidence="4 7" id="KW-0812">Transmembrane</keyword>
<dbReference type="SUPFAM" id="SSF49464">
    <property type="entry name" value="Carboxypeptidase regulatory domain-like"/>
    <property type="match status" value="1"/>
</dbReference>
<protein>
    <submittedName>
        <fullName evidence="10">SusC/RagA family TonB-linked outer membrane protein</fullName>
    </submittedName>
</protein>
<gene>
    <name evidence="10" type="ORF">GWR21_02490</name>
</gene>
<evidence type="ECO:0000256" key="5">
    <source>
        <dbReference type="ARBA" id="ARBA00023136"/>
    </source>
</evidence>
<feature type="compositionally biased region" description="Polar residues" evidence="8">
    <location>
        <begin position="457"/>
        <end position="474"/>
    </location>
</feature>
<evidence type="ECO:0000256" key="7">
    <source>
        <dbReference type="PROSITE-ProRule" id="PRU01360"/>
    </source>
</evidence>
<dbReference type="InterPro" id="IPR036942">
    <property type="entry name" value="Beta-barrel_TonB_sf"/>
</dbReference>
<organism evidence="10 11">
    <name type="scientific">Chitinophaga agri</name>
    <dbReference type="NCBI Taxonomy" id="2703787"/>
    <lineage>
        <taxon>Bacteria</taxon>
        <taxon>Pseudomonadati</taxon>
        <taxon>Bacteroidota</taxon>
        <taxon>Chitinophagia</taxon>
        <taxon>Chitinophagales</taxon>
        <taxon>Chitinophagaceae</taxon>
        <taxon>Chitinophaga</taxon>
    </lineage>
</organism>
<dbReference type="Gene3D" id="2.170.130.10">
    <property type="entry name" value="TonB-dependent receptor, plug domain"/>
    <property type="match status" value="1"/>
</dbReference>
<dbReference type="Gene3D" id="2.40.170.20">
    <property type="entry name" value="TonB-dependent receptor, beta-barrel domain"/>
    <property type="match status" value="1"/>
</dbReference>
<evidence type="ECO:0000256" key="1">
    <source>
        <dbReference type="ARBA" id="ARBA00004571"/>
    </source>
</evidence>
<feature type="region of interest" description="Disordered" evidence="8">
    <location>
        <begin position="454"/>
        <end position="476"/>
    </location>
</feature>
<feature type="domain" description="TonB-dependent receptor plug" evidence="9">
    <location>
        <begin position="212"/>
        <end position="332"/>
    </location>
</feature>
<keyword evidence="2 7" id="KW-0813">Transport</keyword>